<dbReference type="SUPFAM" id="SSF53067">
    <property type="entry name" value="Actin-like ATPase domain"/>
    <property type="match status" value="1"/>
</dbReference>
<protein>
    <recommendedName>
        <fullName evidence="1">Gcp-like domain-containing protein</fullName>
    </recommendedName>
</protein>
<proteinExistence type="predicted"/>
<dbReference type="InterPro" id="IPR043129">
    <property type="entry name" value="ATPase_NBD"/>
</dbReference>
<gene>
    <name evidence="2" type="ORF">METZ01_LOCUS57504</name>
</gene>
<dbReference type="InterPro" id="IPR022496">
    <property type="entry name" value="T6A_TsaB"/>
</dbReference>
<evidence type="ECO:0000313" key="2">
    <source>
        <dbReference type="EMBL" id="SVA04650.1"/>
    </source>
</evidence>
<dbReference type="EMBL" id="UINC01003249">
    <property type="protein sequence ID" value="SVA04650.1"/>
    <property type="molecule type" value="Genomic_DNA"/>
</dbReference>
<dbReference type="InterPro" id="IPR000905">
    <property type="entry name" value="Gcp-like_dom"/>
</dbReference>
<dbReference type="Gene3D" id="3.30.420.200">
    <property type="match status" value="1"/>
</dbReference>
<evidence type="ECO:0000259" key="1">
    <source>
        <dbReference type="Pfam" id="PF00814"/>
    </source>
</evidence>
<reference evidence="2" key="1">
    <citation type="submission" date="2018-05" db="EMBL/GenBank/DDBJ databases">
        <authorList>
            <person name="Lanie J.A."/>
            <person name="Ng W.-L."/>
            <person name="Kazmierczak K.M."/>
            <person name="Andrzejewski T.M."/>
            <person name="Davidsen T.M."/>
            <person name="Wayne K.J."/>
            <person name="Tettelin H."/>
            <person name="Glass J.I."/>
            <person name="Rusch D."/>
            <person name="Podicherti R."/>
            <person name="Tsui H.-C.T."/>
            <person name="Winkler M.E."/>
        </authorList>
    </citation>
    <scope>NUCLEOTIDE SEQUENCE</scope>
</reference>
<name>A0A381SKS1_9ZZZZ</name>
<accession>A0A381SKS1</accession>
<feature type="domain" description="Gcp-like" evidence="1">
    <location>
        <begin position="2"/>
        <end position="59"/>
    </location>
</feature>
<dbReference type="NCBIfam" id="TIGR03725">
    <property type="entry name" value="T6A_YeaZ"/>
    <property type="match status" value="1"/>
</dbReference>
<dbReference type="Gene3D" id="3.30.420.40">
    <property type="match status" value="1"/>
</dbReference>
<organism evidence="2">
    <name type="scientific">marine metagenome</name>
    <dbReference type="NCBI Taxonomy" id="408172"/>
    <lineage>
        <taxon>unclassified sequences</taxon>
        <taxon>metagenomes</taxon>
        <taxon>ecological metagenomes</taxon>
    </lineage>
</organism>
<sequence length="169" mass="19085">MIEETGIKLKDLDGIAVSIGPGSFTGLRIGLSYCKGLAFSHGIPIIPVPTLDALIFAKGKIEGTIRILLHSHRETFFQQDFLWKNEQLQNISEIEVLEWDEIKCNSNRGQVTYFFGGEPLVNSLNVPELKKIQPSAHWIGILAEKNFTEWISDNPYKLIPDYISPFLIK</sequence>
<dbReference type="AlphaFoldDB" id="A0A381SKS1"/>
<dbReference type="GO" id="GO:0002949">
    <property type="term" value="P:tRNA threonylcarbamoyladenosine modification"/>
    <property type="evidence" value="ECO:0007669"/>
    <property type="project" value="InterPro"/>
</dbReference>
<dbReference type="Pfam" id="PF00814">
    <property type="entry name" value="TsaD"/>
    <property type="match status" value="1"/>
</dbReference>